<evidence type="ECO:0000256" key="1">
    <source>
        <dbReference type="ARBA" id="ARBA00005189"/>
    </source>
</evidence>
<dbReference type="GO" id="GO:0003988">
    <property type="term" value="F:acetyl-CoA C-acyltransferase activity"/>
    <property type="evidence" value="ECO:0007669"/>
    <property type="project" value="UniProtKB-ARBA"/>
</dbReference>
<feature type="domain" description="Thiolase C-terminal" evidence="10">
    <location>
        <begin position="255"/>
        <end position="377"/>
    </location>
</feature>
<keyword evidence="5 8" id="KW-0012">Acyltransferase</keyword>
<dbReference type="GO" id="GO:0006635">
    <property type="term" value="P:fatty acid beta-oxidation"/>
    <property type="evidence" value="ECO:0007669"/>
    <property type="project" value="TreeGrafter"/>
</dbReference>
<dbReference type="SUPFAM" id="SSF53901">
    <property type="entry name" value="Thiolase-like"/>
    <property type="match status" value="2"/>
</dbReference>
<feature type="active site" description="Proton acceptor" evidence="7">
    <location>
        <position position="334"/>
    </location>
</feature>
<dbReference type="Gene3D" id="3.40.47.10">
    <property type="match status" value="1"/>
</dbReference>
<comment type="pathway">
    <text evidence="6">Metabolic intermediate biosynthesis; (R)-mevalonate biosynthesis; (R)-mevalonate from acetyl-CoA: step 1/3.</text>
</comment>
<dbReference type="InterPro" id="IPR050215">
    <property type="entry name" value="Thiolase-like_sf_Thiolase"/>
</dbReference>
<comment type="similarity">
    <text evidence="2 8">Belongs to the thiolase-like superfamily. Thiolase family.</text>
</comment>
<evidence type="ECO:0000256" key="8">
    <source>
        <dbReference type="RuleBase" id="RU003557"/>
    </source>
</evidence>
<dbReference type="InterPro" id="IPR016039">
    <property type="entry name" value="Thiolase-like"/>
</dbReference>
<dbReference type="InterPro" id="IPR020616">
    <property type="entry name" value="Thiolase_N"/>
</dbReference>
<reference evidence="11 12" key="1">
    <citation type="submission" date="2012-11" db="EMBL/GenBank/DDBJ databases">
        <title>Whole genome sequence of Acidocella aminolytica 101 = DSM 11237.</title>
        <authorList>
            <person name="Azuma Y."/>
            <person name="Higashiura N."/>
            <person name="Hirakawa H."/>
            <person name="Matsushita K."/>
        </authorList>
    </citation>
    <scope>NUCLEOTIDE SEQUENCE [LARGE SCALE GENOMIC DNA]</scope>
    <source>
        <strain evidence="12">101 / DSM 11237</strain>
    </source>
</reference>
<dbReference type="GO" id="GO:0005737">
    <property type="term" value="C:cytoplasm"/>
    <property type="evidence" value="ECO:0007669"/>
    <property type="project" value="UniProtKB-ARBA"/>
</dbReference>
<comment type="pathway">
    <text evidence="1">Lipid metabolism.</text>
</comment>
<evidence type="ECO:0000256" key="2">
    <source>
        <dbReference type="ARBA" id="ARBA00010982"/>
    </source>
</evidence>
<dbReference type="InterPro" id="IPR020617">
    <property type="entry name" value="Thiolase_C"/>
</dbReference>
<keyword evidence="3 8" id="KW-0808">Transferase</keyword>
<proteinExistence type="inferred from homology"/>
<evidence type="ECO:0000259" key="10">
    <source>
        <dbReference type="Pfam" id="PF02803"/>
    </source>
</evidence>
<comment type="caution">
    <text evidence="11">The sequence shown here is derived from an EMBL/GenBank/DDBJ whole genome shotgun (WGS) entry which is preliminary data.</text>
</comment>
<organism evidence="11 12">
    <name type="scientific">Acidocella aminolytica 101 = DSM 11237</name>
    <dbReference type="NCBI Taxonomy" id="1120923"/>
    <lineage>
        <taxon>Bacteria</taxon>
        <taxon>Pseudomonadati</taxon>
        <taxon>Pseudomonadota</taxon>
        <taxon>Alphaproteobacteria</taxon>
        <taxon>Acetobacterales</taxon>
        <taxon>Acidocellaceae</taxon>
        <taxon>Acidocella</taxon>
    </lineage>
</organism>
<dbReference type="PROSITE" id="PS00098">
    <property type="entry name" value="THIOLASE_1"/>
    <property type="match status" value="1"/>
</dbReference>
<evidence type="ECO:0000256" key="5">
    <source>
        <dbReference type="ARBA" id="ARBA00023315"/>
    </source>
</evidence>
<dbReference type="GO" id="GO:0010124">
    <property type="term" value="P:phenylacetate catabolic process"/>
    <property type="evidence" value="ECO:0007669"/>
    <property type="project" value="TreeGrafter"/>
</dbReference>
<evidence type="ECO:0000313" key="11">
    <source>
        <dbReference type="EMBL" id="GAN78711.1"/>
    </source>
</evidence>
<accession>A0A0D6PBI8</accession>
<dbReference type="CDD" id="cd00751">
    <property type="entry name" value="thiolase"/>
    <property type="match status" value="1"/>
</dbReference>
<dbReference type="FunFam" id="3.40.47.10:FF:000010">
    <property type="entry name" value="Acetyl-CoA acetyltransferase (Thiolase)"/>
    <property type="match status" value="1"/>
</dbReference>
<evidence type="ECO:0000259" key="9">
    <source>
        <dbReference type="Pfam" id="PF00108"/>
    </source>
</evidence>
<evidence type="ECO:0000256" key="6">
    <source>
        <dbReference type="ARBA" id="ARBA00037924"/>
    </source>
</evidence>
<evidence type="ECO:0000256" key="4">
    <source>
        <dbReference type="ARBA" id="ARBA00022752"/>
    </source>
</evidence>
<gene>
    <name evidence="11" type="ORF">Aam_006_025</name>
</gene>
<dbReference type="OrthoDB" id="9764638at2"/>
<dbReference type="AlphaFoldDB" id="A0A0D6PBI8"/>
<dbReference type="STRING" id="1120923.SAMN02746095_00215"/>
<dbReference type="PANTHER" id="PTHR43853">
    <property type="entry name" value="3-KETOACYL-COA THIOLASE, PEROXISOMAL"/>
    <property type="match status" value="1"/>
</dbReference>
<sequence length="378" mass="38267">MTQAVIAGYARSPFTLANKGALARTRPDDIAAELIAGLVARTGVTPSDLEAVILGCAFPEGEQGLNIARLVALHAGLPQSVGGYTVNHFCGSSMQSIHIAAGHIATGAGEAFIAAGVESMSRVPMMGFNPLPNPALYAKIPAAYMGMGETAENVAAKWNISRAEQEAFAVESQRRAAAAIKAGHFKDEIIPITTKAGQIEADGCPRPETTADGLAGLKPAFSTDGSVTAGTSSPLTDGASAVLVCSADYAAKHGLKPLARIVASATAGCSPEIMGIGPVTATKKALARANLSVSDIDVVELNEAFASQSLACIRDLGLDLAKVNIDGGAIALGHPLGATGARITGKAASLLARTGGRYALATQCIGGGQGIATILERV</sequence>
<feature type="domain" description="Thiolase N-terminal" evidence="9">
    <location>
        <begin position="5"/>
        <end position="247"/>
    </location>
</feature>
<dbReference type="InterPro" id="IPR020615">
    <property type="entry name" value="Thiolase_acyl_enz_int_AS"/>
</dbReference>
<dbReference type="InterPro" id="IPR002155">
    <property type="entry name" value="Thiolase"/>
</dbReference>
<keyword evidence="4" id="KW-0583">PHB biosynthesis</keyword>
<evidence type="ECO:0000256" key="7">
    <source>
        <dbReference type="PIRSR" id="PIRSR000429-1"/>
    </source>
</evidence>
<evidence type="ECO:0000256" key="3">
    <source>
        <dbReference type="ARBA" id="ARBA00022679"/>
    </source>
</evidence>
<dbReference type="InterPro" id="IPR020613">
    <property type="entry name" value="Thiolase_CS"/>
</dbReference>
<protein>
    <submittedName>
        <fullName evidence="11">Acetyl-CoA acetyltransferase</fullName>
    </submittedName>
</protein>
<feature type="active site" description="Proton acceptor" evidence="7">
    <location>
        <position position="364"/>
    </location>
</feature>
<dbReference type="GO" id="GO:0042619">
    <property type="term" value="P:poly-hydroxybutyrate biosynthetic process"/>
    <property type="evidence" value="ECO:0007669"/>
    <property type="project" value="UniProtKB-KW"/>
</dbReference>
<dbReference type="Pfam" id="PF02803">
    <property type="entry name" value="Thiolase_C"/>
    <property type="match status" value="1"/>
</dbReference>
<dbReference type="EMBL" id="BANC01000006">
    <property type="protein sequence ID" value="GAN78711.1"/>
    <property type="molecule type" value="Genomic_DNA"/>
</dbReference>
<dbReference type="Pfam" id="PF00108">
    <property type="entry name" value="Thiolase_N"/>
    <property type="match status" value="1"/>
</dbReference>
<dbReference type="PANTHER" id="PTHR43853:SF21">
    <property type="entry name" value="STEROID 3-KETOACYL-COA THIOLASE"/>
    <property type="match status" value="1"/>
</dbReference>
<feature type="active site" description="Acyl-thioester intermediate" evidence="7">
    <location>
        <position position="90"/>
    </location>
</feature>
<dbReference type="PIRSF" id="PIRSF000429">
    <property type="entry name" value="Ac-CoA_Ac_transf"/>
    <property type="match status" value="1"/>
</dbReference>
<evidence type="ECO:0000313" key="12">
    <source>
        <dbReference type="Proteomes" id="UP000032668"/>
    </source>
</evidence>
<name>A0A0D6PBI8_9PROT</name>
<keyword evidence="12" id="KW-1185">Reference proteome</keyword>
<dbReference type="PROSITE" id="PS00737">
    <property type="entry name" value="THIOLASE_2"/>
    <property type="match status" value="1"/>
</dbReference>
<dbReference type="NCBIfam" id="TIGR01930">
    <property type="entry name" value="AcCoA-C-Actrans"/>
    <property type="match status" value="1"/>
</dbReference>
<dbReference type="RefSeq" id="WP_048877204.1">
    <property type="nucleotide sequence ID" value="NZ_BANC01000006.1"/>
</dbReference>
<dbReference type="Proteomes" id="UP000032668">
    <property type="component" value="Unassembled WGS sequence"/>
</dbReference>